<feature type="compositionally biased region" description="Basic and acidic residues" evidence="1">
    <location>
        <begin position="179"/>
        <end position="189"/>
    </location>
</feature>
<reference evidence="2" key="1">
    <citation type="submission" date="2023-03" db="EMBL/GenBank/DDBJ databases">
        <title>Massive genome expansion in bonnet fungi (Mycena s.s.) driven by repeated elements and novel gene families across ecological guilds.</title>
        <authorList>
            <consortium name="Lawrence Berkeley National Laboratory"/>
            <person name="Harder C.B."/>
            <person name="Miyauchi S."/>
            <person name="Viragh M."/>
            <person name="Kuo A."/>
            <person name="Thoen E."/>
            <person name="Andreopoulos B."/>
            <person name="Lu D."/>
            <person name="Skrede I."/>
            <person name="Drula E."/>
            <person name="Henrissat B."/>
            <person name="Morin E."/>
            <person name="Kohler A."/>
            <person name="Barry K."/>
            <person name="LaButti K."/>
            <person name="Morin E."/>
            <person name="Salamov A."/>
            <person name="Lipzen A."/>
            <person name="Mereny Z."/>
            <person name="Hegedus B."/>
            <person name="Baldrian P."/>
            <person name="Stursova M."/>
            <person name="Weitz H."/>
            <person name="Taylor A."/>
            <person name="Grigoriev I.V."/>
            <person name="Nagy L.G."/>
            <person name="Martin F."/>
            <person name="Kauserud H."/>
        </authorList>
    </citation>
    <scope>NUCLEOTIDE SEQUENCE</scope>
    <source>
        <strain evidence="2">CBHHK067</strain>
    </source>
</reference>
<feature type="compositionally biased region" description="Polar residues" evidence="1">
    <location>
        <begin position="36"/>
        <end position="45"/>
    </location>
</feature>
<gene>
    <name evidence="2" type="ORF">B0H17DRAFT_1336912</name>
</gene>
<evidence type="ECO:0000256" key="1">
    <source>
        <dbReference type="SAM" id="MobiDB-lite"/>
    </source>
</evidence>
<evidence type="ECO:0000313" key="2">
    <source>
        <dbReference type="EMBL" id="KAJ7663462.1"/>
    </source>
</evidence>
<feature type="compositionally biased region" description="Low complexity" evidence="1">
    <location>
        <begin position="19"/>
        <end position="33"/>
    </location>
</feature>
<sequence length="189" mass="20073">MRTISSGRGAAPFGLGENTAHPPVHAPTPATEHGVLSSSSRTTTPPHLHELRRAPLTRRTYGASHAHKKKKIPAASVYTSILVRPNRVHPRPPRVPTTTPQGDHAAPGTSPPRETPAPASPGALANAETAHTHANGTPRLLLHARVVMCMTSAAANQLRVRASVPHAPKPRPRIPAYTRDQRGEACPDS</sequence>
<dbReference type="AlphaFoldDB" id="A0AAD7CTZ6"/>
<dbReference type="EMBL" id="JARKIE010000234">
    <property type="protein sequence ID" value="KAJ7663462.1"/>
    <property type="molecule type" value="Genomic_DNA"/>
</dbReference>
<feature type="compositionally biased region" description="Pro residues" evidence="1">
    <location>
        <begin position="109"/>
        <end position="119"/>
    </location>
</feature>
<comment type="caution">
    <text evidence="2">The sequence shown here is derived from an EMBL/GenBank/DDBJ whole genome shotgun (WGS) entry which is preliminary data.</text>
</comment>
<protein>
    <submittedName>
        <fullName evidence="2">Uncharacterized protein</fullName>
    </submittedName>
</protein>
<dbReference type="Proteomes" id="UP001221757">
    <property type="component" value="Unassembled WGS sequence"/>
</dbReference>
<proteinExistence type="predicted"/>
<name>A0AAD7CTZ6_MYCRO</name>
<feature type="region of interest" description="Disordered" evidence="1">
    <location>
        <begin position="1"/>
        <end position="123"/>
    </location>
</feature>
<organism evidence="2 3">
    <name type="scientific">Mycena rosella</name>
    <name type="common">Pink bonnet</name>
    <name type="synonym">Agaricus rosellus</name>
    <dbReference type="NCBI Taxonomy" id="1033263"/>
    <lineage>
        <taxon>Eukaryota</taxon>
        <taxon>Fungi</taxon>
        <taxon>Dikarya</taxon>
        <taxon>Basidiomycota</taxon>
        <taxon>Agaricomycotina</taxon>
        <taxon>Agaricomycetes</taxon>
        <taxon>Agaricomycetidae</taxon>
        <taxon>Agaricales</taxon>
        <taxon>Marasmiineae</taxon>
        <taxon>Mycenaceae</taxon>
        <taxon>Mycena</taxon>
    </lineage>
</organism>
<accession>A0AAD7CTZ6</accession>
<keyword evidence="3" id="KW-1185">Reference proteome</keyword>
<evidence type="ECO:0000313" key="3">
    <source>
        <dbReference type="Proteomes" id="UP001221757"/>
    </source>
</evidence>
<feature type="region of interest" description="Disordered" evidence="1">
    <location>
        <begin position="161"/>
        <end position="189"/>
    </location>
</feature>